<comment type="caution">
    <text evidence="2">The sequence shown here is derived from an EMBL/GenBank/DDBJ whole genome shotgun (WGS) entry which is preliminary data.</text>
</comment>
<evidence type="ECO:0000313" key="2">
    <source>
        <dbReference type="EMBL" id="GHI26378.1"/>
    </source>
</evidence>
<keyword evidence="3" id="KW-1185">Reference proteome</keyword>
<protein>
    <submittedName>
        <fullName evidence="2">Uncharacterized protein</fullName>
    </submittedName>
</protein>
<organism evidence="2 3">
    <name type="scientific">Streptomyces hydrogenans</name>
    <dbReference type="NCBI Taxonomy" id="1873719"/>
    <lineage>
        <taxon>Bacteria</taxon>
        <taxon>Bacillati</taxon>
        <taxon>Actinomycetota</taxon>
        <taxon>Actinomycetes</taxon>
        <taxon>Kitasatosporales</taxon>
        <taxon>Streptomycetaceae</taxon>
        <taxon>Streptomyces</taxon>
    </lineage>
</organism>
<reference evidence="2" key="1">
    <citation type="submission" date="2024-05" db="EMBL/GenBank/DDBJ databases">
        <title>Whole genome shotgun sequence of Streptomyces hydrogenans NBRC 13475.</title>
        <authorList>
            <person name="Komaki H."/>
            <person name="Tamura T."/>
        </authorList>
    </citation>
    <scope>NUCLEOTIDE SEQUENCE</scope>
    <source>
        <strain evidence="2">NBRC 13475</strain>
    </source>
</reference>
<feature type="region of interest" description="Disordered" evidence="1">
    <location>
        <begin position="1"/>
        <end position="26"/>
    </location>
</feature>
<feature type="region of interest" description="Disordered" evidence="1">
    <location>
        <begin position="134"/>
        <end position="157"/>
    </location>
</feature>
<proteinExistence type="predicted"/>
<evidence type="ECO:0000256" key="1">
    <source>
        <dbReference type="SAM" id="MobiDB-lite"/>
    </source>
</evidence>
<name>A0ABQ3PMY1_9ACTN</name>
<dbReference type="RefSeq" id="WP_190222831.1">
    <property type="nucleotide sequence ID" value="NZ_BNBS01000021.1"/>
</dbReference>
<evidence type="ECO:0000313" key="3">
    <source>
        <dbReference type="Proteomes" id="UP001052739"/>
    </source>
</evidence>
<gene>
    <name evidence="2" type="ORF">Shyd_77490</name>
</gene>
<dbReference type="Proteomes" id="UP001052739">
    <property type="component" value="Unassembled WGS sequence"/>
</dbReference>
<sequence length="157" mass="17000">MPASDRPTPVPDLGSFMAEDTGEGTPRLGRVTAWDGSVVHLRPPGGGTTWTAAPGRLRRPTEGEAALIRVLTTPVPATSRPPGTCPEPPVVLSVEPLPPAVPTAGCPICELVAAWEQSSLRRHDYSKAADFRVEMRNHPHTEPKLRMPEVRRPRELP</sequence>
<accession>A0ABQ3PMY1</accession>
<dbReference type="EMBL" id="BNDW01000102">
    <property type="protein sequence ID" value="GHI26378.1"/>
    <property type="molecule type" value="Genomic_DNA"/>
</dbReference>